<reference evidence="6 7" key="1">
    <citation type="submission" date="2017-12" db="EMBL/GenBank/DDBJ databases">
        <title>Sequencing, de novo assembly and annotation of complete genome of a new Thraustochytrid species, strain FCC1311.</title>
        <authorList>
            <person name="Sedici K."/>
            <person name="Godart F."/>
            <person name="Aiese Cigliano R."/>
            <person name="Sanseverino W."/>
            <person name="Barakat M."/>
            <person name="Ortet P."/>
            <person name="Marechal E."/>
            <person name="Cagnac O."/>
            <person name="Amato A."/>
        </authorList>
    </citation>
    <scope>NUCLEOTIDE SEQUENCE [LARGE SCALE GENOMIC DNA]</scope>
</reference>
<proteinExistence type="predicted"/>
<sequence>MPLFEQAIVGDIVGAGVVGTCVDDGEGVSGVIGVTGASVIGALAGADEIGARVGAPVVGACDVGSSVGTCVGADVGDAVGARVVGSRVGCAVGMGVVGDGVGQLKSTMQRAGGGGGGGGGGTGWTSTAMANAWGANSGQIASGKDSPWSGAHAGAMTPAGSTATAARDSRRERLAQRCKDRLKSARRDRLRTHRIRTLAEQVIREEIGALEEPLCEEDLLRLEKEVLAELYADEERALRELEAEDRARARELEHYARQEEAMSSTHEQQQRSIQTASSAQLLCPVCMRAHLHLRGTVFHCDCGFRLDAKNECVSLEQLRQRLAHAMESHAMQAPPCGHQPQFSLKRHLAGIELLVMECQGCACFHVVL</sequence>
<gene>
    <name evidence="6" type="ORF">FCC1311_027722</name>
</gene>
<name>A0A2R5GE99_9STRA</name>
<accession>A0A2R5GE99</accession>
<evidence type="ECO:0000256" key="4">
    <source>
        <dbReference type="SAM" id="MobiDB-lite"/>
    </source>
</evidence>
<dbReference type="GO" id="GO:0006606">
    <property type="term" value="P:protein import into nucleus"/>
    <property type="evidence" value="ECO:0007669"/>
    <property type="project" value="TreeGrafter"/>
</dbReference>
<comment type="caution">
    <text evidence="6">The sequence shown here is derived from an EMBL/GenBank/DDBJ whole genome shotgun (WGS) entry which is preliminary data.</text>
</comment>
<keyword evidence="3" id="KW-0862">Zinc</keyword>
<dbReference type="EMBL" id="BEYU01000021">
    <property type="protein sequence ID" value="GBG26551.1"/>
    <property type="molecule type" value="Genomic_DNA"/>
</dbReference>
<dbReference type="Proteomes" id="UP000241890">
    <property type="component" value="Unassembled WGS sequence"/>
</dbReference>
<evidence type="ECO:0000256" key="2">
    <source>
        <dbReference type="ARBA" id="ARBA00022771"/>
    </source>
</evidence>
<dbReference type="InterPro" id="IPR028156">
    <property type="entry name" value="RIP"/>
</dbReference>
<dbReference type="AlphaFoldDB" id="A0A2R5GE99"/>
<keyword evidence="2" id="KW-0863">Zinc-finger</keyword>
<dbReference type="Pfam" id="PF14768">
    <property type="entry name" value="RPA_interact_C"/>
    <property type="match status" value="1"/>
</dbReference>
<evidence type="ECO:0000256" key="3">
    <source>
        <dbReference type="ARBA" id="ARBA00022833"/>
    </source>
</evidence>
<dbReference type="GO" id="GO:0005634">
    <property type="term" value="C:nucleus"/>
    <property type="evidence" value="ECO:0007669"/>
    <property type="project" value="TreeGrafter"/>
</dbReference>
<evidence type="ECO:0000256" key="1">
    <source>
        <dbReference type="ARBA" id="ARBA00022723"/>
    </source>
</evidence>
<dbReference type="PANTHER" id="PTHR31742:SF1">
    <property type="entry name" value="RPA-INTERACTING PROTEIN"/>
    <property type="match status" value="1"/>
</dbReference>
<dbReference type="PANTHER" id="PTHR31742">
    <property type="entry name" value="RPA-INTERACTING PROTEIN RPAIN"/>
    <property type="match status" value="1"/>
</dbReference>
<dbReference type="GO" id="GO:0008270">
    <property type="term" value="F:zinc ion binding"/>
    <property type="evidence" value="ECO:0007669"/>
    <property type="project" value="UniProtKB-KW"/>
</dbReference>
<organism evidence="6 7">
    <name type="scientific">Hondaea fermentalgiana</name>
    <dbReference type="NCBI Taxonomy" id="2315210"/>
    <lineage>
        <taxon>Eukaryota</taxon>
        <taxon>Sar</taxon>
        <taxon>Stramenopiles</taxon>
        <taxon>Bigyra</taxon>
        <taxon>Labyrinthulomycetes</taxon>
        <taxon>Thraustochytrida</taxon>
        <taxon>Thraustochytriidae</taxon>
        <taxon>Hondaea</taxon>
    </lineage>
</organism>
<dbReference type="InParanoid" id="A0A2R5GE99"/>
<evidence type="ECO:0000259" key="5">
    <source>
        <dbReference type="Pfam" id="PF14768"/>
    </source>
</evidence>
<evidence type="ECO:0000313" key="6">
    <source>
        <dbReference type="EMBL" id="GBG26551.1"/>
    </source>
</evidence>
<feature type="region of interest" description="Disordered" evidence="4">
    <location>
        <begin position="138"/>
        <end position="174"/>
    </location>
</feature>
<feature type="domain" description="RPA-interacting protein C-terminal" evidence="5">
    <location>
        <begin position="282"/>
        <end position="365"/>
    </location>
</feature>
<dbReference type="InterPro" id="IPR028159">
    <property type="entry name" value="RPA_interact_C_dom"/>
</dbReference>
<keyword evidence="1" id="KW-0479">Metal-binding</keyword>
<keyword evidence="7" id="KW-1185">Reference proteome</keyword>
<evidence type="ECO:0000313" key="7">
    <source>
        <dbReference type="Proteomes" id="UP000241890"/>
    </source>
</evidence>
<protein>
    <submittedName>
        <fullName evidence="6">RPA-interacting protein</fullName>
    </submittedName>
</protein>